<evidence type="ECO:0000313" key="2">
    <source>
        <dbReference type="Proteomes" id="UP000228593"/>
    </source>
</evidence>
<evidence type="ECO:0000313" key="1">
    <source>
        <dbReference type="EMBL" id="PIL38038.1"/>
    </source>
</evidence>
<sequence length="181" mass="20713">MGRISCEALCRAIEKTRTLDRAQKETLADELFHDQPHMFGSFLVQHRLGVSPEKMEFLLELLFVCFLAMRESGLAWPMITEDEQDRQMARYVGTVKFGEDLTAPLRELAMQKYIEAHPEQQLLAYVTVETANWLKRIVAEETDTHVMMSAMNFVNCIAFVPMPISTPSTCRKQGAAQRGRK</sequence>
<dbReference type="AlphaFoldDB" id="A0A2G8SX28"/>
<dbReference type="OrthoDB" id="6198274at2"/>
<comment type="caution">
    <text evidence="1">The sequence shown here is derived from an EMBL/GenBank/DDBJ whole genome shotgun (WGS) entry which is preliminary data.</text>
</comment>
<reference evidence="1 2" key="1">
    <citation type="submission" date="2017-10" db="EMBL/GenBank/DDBJ databases">
        <title>Massilia psychrophilum sp. nov., a novel purple-pigmented bacterium isolated from Tianshan glacier, Xinjiang Municipality, China.</title>
        <authorList>
            <person name="Wang H."/>
        </authorList>
    </citation>
    <scope>NUCLEOTIDE SEQUENCE [LARGE SCALE GENOMIC DNA]</scope>
    <source>
        <strain evidence="1 2">JCM 30813</strain>
    </source>
</reference>
<organism evidence="1 2">
    <name type="scientific">Massilia psychrophila</name>
    <dbReference type="NCBI Taxonomy" id="1603353"/>
    <lineage>
        <taxon>Bacteria</taxon>
        <taxon>Pseudomonadati</taxon>
        <taxon>Pseudomonadota</taxon>
        <taxon>Betaproteobacteria</taxon>
        <taxon>Burkholderiales</taxon>
        <taxon>Oxalobacteraceae</taxon>
        <taxon>Telluria group</taxon>
        <taxon>Massilia</taxon>
    </lineage>
</organism>
<accession>A0A2G8SX28</accession>
<protein>
    <submittedName>
        <fullName evidence="1">Uncharacterized protein</fullName>
    </submittedName>
</protein>
<dbReference type="EMBL" id="PDOB01000050">
    <property type="protein sequence ID" value="PIL38038.1"/>
    <property type="molecule type" value="Genomic_DNA"/>
</dbReference>
<proteinExistence type="predicted"/>
<dbReference type="Proteomes" id="UP000228593">
    <property type="component" value="Unassembled WGS sequence"/>
</dbReference>
<gene>
    <name evidence="1" type="ORF">CR103_20155</name>
</gene>
<name>A0A2G8SX28_9BURK</name>
<keyword evidence="2" id="KW-1185">Reference proteome</keyword>